<name>A0AAV4X0Q2_CAEEX</name>
<dbReference type="Proteomes" id="UP001054945">
    <property type="component" value="Unassembled WGS sequence"/>
</dbReference>
<protein>
    <submittedName>
        <fullName evidence="1">Uncharacterized protein</fullName>
    </submittedName>
</protein>
<sequence length="70" mass="8014">MIPKIKSHRNFAVIEVPRGNFNHDEPLAATGSTYQANDTTYRWTWGWEDGGWKGPSLYFTSPCPRDRLDG</sequence>
<accession>A0AAV4X0Q2</accession>
<proteinExistence type="predicted"/>
<dbReference type="EMBL" id="BPLR01017097">
    <property type="protein sequence ID" value="GIY88732.1"/>
    <property type="molecule type" value="Genomic_DNA"/>
</dbReference>
<dbReference type="AlphaFoldDB" id="A0AAV4X0Q2"/>
<gene>
    <name evidence="1" type="ORF">CEXT_804901</name>
</gene>
<reference evidence="1 2" key="1">
    <citation type="submission" date="2021-06" db="EMBL/GenBank/DDBJ databases">
        <title>Caerostris extrusa draft genome.</title>
        <authorList>
            <person name="Kono N."/>
            <person name="Arakawa K."/>
        </authorList>
    </citation>
    <scope>NUCLEOTIDE SEQUENCE [LARGE SCALE GENOMIC DNA]</scope>
</reference>
<evidence type="ECO:0000313" key="2">
    <source>
        <dbReference type="Proteomes" id="UP001054945"/>
    </source>
</evidence>
<keyword evidence="2" id="KW-1185">Reference proteome</keyword>
<evidence type="ECO:0000313" key="1">
    <source>
        <dbReference type="EMBL" id="GIY88732.1"/>
    </source>
</evidence>
<comment type="caution">
    <text evidence="1">The sequence shown here is derived from an EMBL/GenBank/DDBJ whole genome shotgun (WGS) entry which is preliminary data.</text>
</comment>
<organism evidence="1 2">
    <name type="scientific">Caerostris extrusa</name>
    <name type="common">Bark spider</name>
    <name type="synonym">Caerostris bankana</name>
    <dbReference type="NCBI Taxonomy" id="172846"/>
    <lineage>
        <taxon>Eukaryota</taxon>
        <taxon>Metazoa</taxon>
        <taxon>Ecdysozoa</taxon>
        <taxon>Arthropoda</taxon>
        <taxon>Chelicerata</taxon>
        <taxon>Arachnida</taxon>
        <taxon>Araneae</taxon>
        <taxon>Araneomorphae</taxon>
        <taxon>Entelegynae</taxon>
        <taxon>Araneoidea</taxon>
        <taxon>Araneidae</taxon>
        <taxon>Caerostris</taxon>
    </lineage>
</organism>